<keyword evidence="11" id="KW-1185">Reference proteome</keyword>
<evidence type="ECO:0000256" key="6">
    <source>
        <dbReference type="ARBA" id="ARBA00023002"/>
    </source>
</evidence>
<keyword evidence="6" id="KW-0560">Oxidoreductase</keyword>
<dbReference type="OrthoDB" id="823504at2759"/>
<dbReference type="InterPro" id="IPR019791">
    <property type="entry name" value="Haem_peroxidase_animal"/>
</dbReference>
<evidence type="ECO:0000256" key="5">
    <source>
        <dbReference type="ARBA" id="ARBA00022729"/>
    </source>
</evidence>
<evidence type="ECO:0000256" key="8">
    <source>
        <dbReference type="PIRSR" id="PIRSR619791-2"/>
    </source>
</evidence>
<keyword evidence="9" id="KW-1133">Transmembrane helix</keyword>
<comment type="subcellular location">
    <subcellularLocation>
        <location evidence="1">Secreted</location>
    </subcellularLocation>
</comment>
<dbReference type="FunFam" id="1.10.640.10:FF:000003">
    <property type="entry name" value="chorion peroxidase"/>
    <property type="match status" value="1"/>
</dbReference>
<dbReference type="GO" id="GO:0046872">
    <property type="term" value="F:metal ion binding"/>
    <property type="evidence" value="ECO:0007669"/>
    <property type="project" value="UniProtKB-KW"/>
</dbReference>
<keyword evidence="2" id="KW-0964">Secreted</keyword>
<dbReference type="PROSITE" id="PS50292">
    <property type="entry name" value="PEROXIDASE_3"/>
    <property type="match status" value="1"/>
</dbReference>
<evidence type="ECO:0000256" key="3">
    <source>
        <dbReference type="ARBA" id="ARBA00022559"/>
    </source>
</evidence>
<dbReference type="CDD" id="cd09823">
    <property type="entry name" value="peroxinectin_like"/>
    <property type="match status" value="1"/>
</dbReference>
<evidence type="ECO:0000256" key="1">
    <source>
        <dbReference type="ARBA" id="ARBA00004613"/>
    </source>
</evidence>
<keyword evidence="4 8" id="KW-0349">Heme</keyword>
<dbReference type="Pfam" id="PF03098">
    <property type="entry name" value="An_peroxidase"/>
    <property type="match status" value="1"/>
</dbReference>
<keyword evidence="9" id="KW-0472">Membrane</keyword>
<sequence length="794" mass="90712">MAQPSERTRLLIDMNPPEHMFNSGISRERKQRVRQFQCCLCAIILSLFIITLGITVVYSINQEFPDNSTDVTNSSDITVQTPVLVLLSHSFPLRDGKQENRTLDDDELWKEAIEEGERSLEEKDRIEEHVPSLLLRSPSYRHQRVTATSEKGRNMSRLGFIEEYATRHMHRNKTDVRLVDMICQNGSNFLGDHCENKKIDCNLFHKYRTFNGSCNNIKNPHSFGVAYTPFRRMLPPDYTDGISKPRSSENGDALPSARTVSLIVHRSYYRDDPKFTVMLAVWGQFLDHDITATALSQKSNGSTISCCDQSAVSSPECFPVHLDEEDPFMEYNVSCIEFVRSAPAPTCCLGPREQMNQVTPFIDGSAVYSVDESFAKTLRTLENGGMKVLVTSEGRTLLPISEDLDDGCNREEEEGNGRYCFLAGDARANENLNLISMHLLWVRQHNDIASSLSKLNPHWNDERVFQETRRVIAAQMQHITYNEFLPILFGERLMERFGLLPLKEGYFKNYNSSIDPNIANSFATAAFRFAHSIIPGLMKMLANDTSSPEFVQMHKMLFNPFALYVSGTLDKTLRGAMNTSIEASDSYFTNELKSHMFEQSAEQIKQPKLCGLDLVSLNVQRGRDHGLPGYTKWRQHCGLEKPQEFDDLKEFMDSNSLSNIKAIYRNVDDIDLYTGALSEKPIEGSILGPTITCLLLDQFYRIKHGDRFWYENPQKPQSFSPEQLMELRKTTLANIICDNADELHIIQKRVMERVGKENHYVNCSDLERPNMDLWKENIFHLGMDNGELLQITSL</sequence>
<gene>
    <name evidence="10" type="ORF">PSYICH_LOCUS4502</name>
</gene>
<proteinExistence type="predicted"/>
<organism evidence="10 11">
    <name type="scientific">Psylliodes chrysocephalus</name>
    <dbReference type="NCBI Taxonomy" id="3402493"/>
    <lineage>
        <taxon>Eukaryota</taxon>
        <taxon>Metazoa</taxon>
        <taxon>Ecdysozoa</taxon>
        <taxon>Arthropoda</taxon>
        <taxon>Hexapoda</taxon>
        <taxon>Insecta</taxon>
        <taxon>Pterygota</taxon>
        <taxon>Neoptera</taxon>
        <taxon>Endopterygota</taxon>
        <taxon>Coleoptera</taxon>
        <taxon>Polyphaga</taxon>
        <taxon>Cucujiformia</taxon>
        <taxon>Chrysomeloidea</taxon>
        <taxon>Chrysomelidae</taxon>
        <taxon>Galerucinae</taxon>
        <taxon>Alticini</taxon>
        <taxon>Psylliodes</taxon>
    </lineage>
</organism>
<dbReference type="EMBL" id="OV651826">
    <property type="protein sequence ID" value="CAH1103310.1"/>
    <property type="molecule type" value="Genomic_DNA"/>
</dbReference>
<protein>
    <recommendedName>
        <fullName evidence="12">Chorion peroxidase</fullName>
    </recommendedName>
</protein>
<keyword evidence="5" id="KW-0732">Signal</keyword>
<feature type="transmembrane region" description="Helical" evidence="9">
    <location>
        <begin position="36"/>
        <end position="60"/>
    </location>
</feature>
<dbReference type="AlphaFoldDB" id="A0A9P0GAZ7"/>
<evidence type="ECO:0000313" key="11">
    <source>
        <dbReference type="Proteomes" id="UP001153636"/>
    </source>
</evidence>
<keyword evidence="3" id="KW-0575">Peroxidase</keyword>
<evidence type="ECO:0000313" key="10">
    <source>
        <dbReference type="EMBL" id="CAH1103310.1"/>
    </source>
</evidence>
<keyword evidence="9" id="KW-0812">Transmembrane</keyword>
<reference evidence="10" key="1">
    <citation type="submission" date="2022-01" db="EMBL/GenBank/DDBJ databases">
        <authorList>
            <person name="King R."/>
        </authorList>
    </citation>
    <scope>NUCLEOTIDE SEQUENCE</scope>
</reference>
<evidence type="ECO:0000256" key="4">
    <source>
        <dbReference type="ARBA" id="ARBA00022617"/>
    </source>
</evidence>
<dbReference type="SUPFAM" id="SSF48113">
    <property type="entry name" value="Heme-dependent peroxidases"/>
    <property type="match status" value="1"/>
</dbReference>
<dbReference type="Proteomes" id="UP001153636">
    <property type="component" value="Chromosome 14"/>
</dbReference>
<dbReference type="InterPro" id="IPR037120">
    <property type="entry name" value="Haem_peroxidase_sf_animal"/>
</dbReference>
<feature type="binding site" description="axial binding residue" evidence="8">
    <location>
        <position position="531"/>
    </location>
    <ligand>
        <name>heme b</name>
        <dbReference type="ChEBI" id="CHEBI:60344"/>
    </ligand>
    <ligandPart>
        <name>Fe</name>
        <dbReference type="ChEBI" id="CHEBI:18248"/>
    </ligandPart>
</feature>
<evidence type="ECO:0000256" key="2">
    <source>
        <dbReference type="ARBA" id="ARBA00022525"/>
    </source>
</evidence>
<dbReference type="GO" id="GO:0022412">
    <property type="term" value="P:cellular process involved in reproduction in multicellular organism"/>
    <property type="evidence" value="ECO:0007669"/>
    <property type="project" value="UniProtKB-ARBA"/>
</dbReference>
<dbReference type="Gene3D" id="1.10.640.10">
    <property type="entry name" value="Haem peroxidase domain superfamily, animal type"/>
    <property type="match status" value="1"/>
</dbReference>
<dbReference type="GO" id="GO:0005576">
    <property type="term" value="C:extracellular region"/>
    <property type="evidence" value="ECO:0007669"/>
    <property type="project" value="UniProtKB-SubCell"/>
</dbReference>
<dbReference type="PANTHER" id="PTHR11475">
    <property type="entry name" value="OXIDASE/PEROXIDASE"/>
    <property type="match status" value="1"/>
</dbReference>
<keyword evidence="8" id="KW-0479">Metal-binding</keyword>
<dbReference type="GO" id="GO:0004601">
    <property type="term" value="F:peroxidase activity"/>
    <property type="evidence" value="ECO:0007669"/>
    <property type="project" value="UniProtKB-KW"/>
</dbReference>
<accession>A0A9P0GAZ7</accession>
<dbReference type="InterPro" id="IPR010255">
    <property type="entry name" value="Haem_peroxidase_sf"/>
</dbReference>
<keyword evidence="7 8" id="KW-0408">Iron</keyword>
<evidence type="ECO:0008006" key="12">
    <source>
        <dbReference type="Google" id="ProtNLM"/>
    </source>
</evidence>
<dbReference type="GO" id="GO:0006979">
    <property type="term" value="P:response to oxidative stress"/>
    <property type="evidence" value="ECO:0007669"/>
    <property type="project" value="InterPro"/>
</dbReference>
<evidence type="ECO:0000256" key="7">
    <source>
        <dbReference type="ARBA" id="ARBA00023004"/>
    </source>
</evidence>
<dbReference type="GO" id="GO:0020037">
    <property type="term" value="F:heme binding"/>
    <property type="evidence" value="ECO:0007669"/>
    <property type="project" value="InterPro"/>
</dbReference>
<name>A0A9P0GAZ7_9CUCU</name>
<dbReference type="PRINTS" id="PR00457">
    <property type="entry name" value="ANPEROXIDASE"/>
</dbReference>
<dbReference type="PANTHER" id="PTHR11475:SF141">
    <property type="entry name" value="CARDINAL"/>
    <property type="match status" value="1"/>
</dbReference>
<evidence type="ECO:0000256" key="9">
    <source>
        <dbReference type="SAM" id="Phobius"/>
    </source>
</evidence>